<gene>
    <name evidence="3" type="ORF">LPC04_18700</name>
</gene>
<name>A0A9X2C1N0_9BURK</name>
<keyword evidence="1" id="KW-0732">Signal</keyword>
<dbReference type="PANTHER" id="PTHR34406:SF1">
    <property type="entry name" value="PROTEIN YCEI"/>
    <property type="match status" value="1"/>
</dbReference>
<evidence type="ECO:0000313" key="4">
    <source>
        <dbReference type="Proteomes" id="UP001139353"/>
    </source>
</evidence>
<feature type="signal peptide" evidence="1">
    <location>
        <begin position="1"/>
        <end position="22"/>
    </location>
</feature>
<sequence length="188" mass="19516">MLKIRTAVVLAASLALTGVAFAQAKVVPAQSQITFAIKEMGVPVEGKFGKWTADIAFDPKQPAAGKVAFTIVTASASFGVPETDAEVPKPEWFNVAKFPNATFASTAITAKGGGKFDVAGKLTVKGTTKDVVVPIALTQAGPTTTATGAFTIKRNDFKVGEGEWKDTSQLADDVSVKFKIALTGVAPL</sequence>
<dbReference type="PANTHER" id="PTHR34406">
    <property type="entry name" value="PROTEIN YCEI"/>
    <property type="match status" value="1"/>
</dbReference>
<evidence type="ECO:0000313" key="3">
    <source>
        <dbReference type="EMBL" id="MCK9687736.1"/>
    </source>
</evidence>
<accession>A0A9X2C1N0</accession>
<dbReference type="SUPFAM" id="SSF101874">
    <property type="entry name" value="YceI-like"/>
    <property type="match status" value="1"/>
</dbReference>
<reference evidence="3" key="1">
    <citation type="submission" date="2021-11" db="EMBL/GenBank/DDBJ databases">
        <title>BS-T2-15 a new species belonging to the Comamonadaceae family isolated from the soil of a French oak forest.</title>
        <authorList>
            <person name="Mieszkin S."/>
            <person name="Alain K."/>
        </authorList>
    </citation>
    <scope>NUCLEOTIDE SEQUENCE</scope>
    <source>
        <strain evidence="3">BS-T2-15</strain>
    </source>
</reference>
<dbReference type="Proteomes" id="UP001139353">
    <property type="component" value="Unassembled WGS sequence"/>
</dbReference>
<evidence type="ECO:0000259" key="2">
    <source>
        <dbReference type="SMART" id="SM00867"/>
    </source>
</evidence>
<dbReference type="Gene3D" id="2.40.128.110">
    <property type="entry name" value="Lipid/polyisoprenoid-binding, YceI-like"/>
    <property type="match status" value="1"/>
</dbReference>
<proteinExistence type="predicted"/>
<dbReference type="InterPro" id="IPR007372">
    <property type="entry name" value="Lipid/polyisoprenoid-bd_YceI"/>
</dbReference>
<dbReference type="RefSeq" id="WP_275683772.1">
    <property type="nucleotide sequence ID" value="NZ_JAJLJH010000005.1"/>
</dbReference>
<dbReference type="Pfam" id="PF04264">
    <property type="entry name" value="YceI"/>
    <property type="match status" value="1"/>
</dbReference>
<dbReference type="AlphaFoldDB" id="A0A9X2C1N0"/>
<dbReference type="InterPro" id="IPR036761">
    <property type="entry name" value="TTHA0802/YceI-like_sf"/>
</dbReference>
<dbReference type="SMART" id="SM00867">
    <property type="entry name" value="YceI"/>
    <property type="match status" value="1"/>
</dbReference>
<feature type="chain" id="PRO_5040769721" evidence="1">
    <location>
        <begin position="23"/>
        <end position="188"/>
    </location>
</feature>
<dbReference type="EMBL" id="JAJLJH010000005">
    <property type="protein sequence ID" value="MCK9687736.1"/>
    <property type="molecule type" value="Genomic_DNA"/>
</dbReference>
<feature type="domain" description="Lipid/polyisoprenoid-binding YceI-like" evidence="2">
    <location>
        <begin position="23"/>
        <end position="185"/>
    </location>
</feature>
<evidence type="ECO:0000256" key="1">
    <source>
        <dbReference type="SAM" id="SignalP"/>
    </source>
</evidence>
<comment type="caution">
    <text evidence="3">The sequence shown here is derived from an EMBL/GenBank/DDBJ whole genome shotgun (WGS) entry which is preliminary data.</text>
</comment>
<organism evidence="3 4">
    <name type="scientific">Scleromatobacter humisilvae</name>
    <dbReference type="NCBI Taxonomy" id="2897159"/>
    <lineage>
        <taxon>Bacteria</taxon>
        <taxon>Pseudomonadati</taxon>
        <taxon>Pseudomonadota</taxon>
        <taxon>Betaproteobacteria</taxon>
        <taxon>Burkholderiales</taxon>
        <taxon>Sphaerotilaceae</taxon>
        <taxon>Scleromatobacter</taxon>
    </lineage>
</organism>
<keyword evidence="4" id="KW-1185">Reference proteome</keyword>
<protein>
    <submittedName>
        <fullName evidence="3">YceI family protein</fullName>
    </submittedName>
</protein>